<dbReference type="RefSeq" id="WP_213494053.1">
    <property type="nucleotide sequence ID" value="NZ_CP074694.1"/>
</dbReference>
<dbReference type="KEGG" id="tsph:KIH39_15040"/>
<dbReference type="InterPro" id="IPR006750">
    <property type="entry name" value="YdcZ"/>
</dbReference>
<feature type="transmembrane region" description="Helical" evidence="1">
    <location>
        <begin position="128"/>
        <end position="147"/>
    </location>
</feature>
<dbReference type="Pfam" id="PF04657">
    <property type="entry name" value="DMT_YdcZ"/>
    <property type="match status" value="1"/>
</dbReference>
<dbReference type="PANTHER" id="PTHR34821:SF2">
    <property type="entry name" value="INNER MEMBRANE PROTEIN YDCZ"/>
    <property type="match status" value="1"/>
</dbReference>
<organism evidence="2 3">
    <name type="scientific">Telmatocola sphagniphila</name>
    <dbReference type="NCBI Taxonomy" id="1123043"/>
    <lineage>
        <taxon>Bacteria</taxon>
        <taxon>Pseudomonadati</taxon>
        <taxon>Planctomycetota</taxon>
        <taxon>Planctomycetia</taxon>
        <taxon>Gemmatales</taxon>
        <taxon>Gemmataceae</taxon>
    </lineage>
</organism>
<feature type="transmembrane region" description="Helical" evidence="1">
    <location>
        <begin position="6"/>
        <end position="23"/>
    </location>
</feature>
<dbReference type="GO" id="GO:0005886">
    <property type="term" value="C:plasma membrane"/>
    <property type="evidence" value="ECO:0007669"/>
    <property type="project" value="TreeGrafter"/>
</dbReference>
<dbReference type="Proteomes" id="UP000676194">
    <property type="component" value="Chromosome"/>
</dbReference>
<protein>
    <submittedName>
        <fullName evidence="2">DMT family transporter</fullName>
    </submittedName>
</protein>
<reference evidence="2" key="1">
    <citation type="submission" date="2021-05" db="EMBL/GenBank/DDBJ databases">
        <title>Complete genome sequence of the cellulolytic planctomycete Telmatocola sphagniphila SP2T and characterization of the first cellulase from planctomycetes.</title>
        <authorList>
            <person name="Rakitin A.L."/>
            <person name="Beletsky A.V."/>
            <person name="Naumoff D.G."/>
            <person name="Kulichevskaya I.S."/>
            <person name="Mardanov A.V."/>
            <person name="Ravin N.V."/>
            <person name="Dedysh S.N."/>
        </authorList>
    </citation>
    <scope>NUCLEOTIDE SEQUENCE</scope>
    <source>
        <strain evidence="2">SP2T</strain>
    </source>
</reference>
<proteinExistence type="predicted"/>
<keyword evidence="1" id="KW-1133">Transmembrane helix</keyword>
<keyword evidence="3" id="KW-1185">Reference proteome</keyword>
<feature type="transmembrane region" description="Helical" evidence="1">
    <location>
        <begin position="99"/>
        <end position="122"/>
    </location>
</feature>
<accession>A0A8E6ES50</accession>
<feature type="transmembrane region" description="Helical" evidence="1">
    <location>
        <begin position="71"/>
        <end position="92"/>
    </location>
</feature>
<dbReference type="AlphaFoldDB" id="A0A8E6ES50"/>
<sequence>MNQGFFMSLAAGAGICIAFQAAANGKFRQNINEPLWAAFLSICGTFLCACITMLITRPNVPESDAFKTTQWWNWIGGPLGCLIVLSGTLLISQLGAARFLAFVIGGQLLASLLLDHFGLMGLKPDPVTTGRLLGVLLIVAGVVLVKFS</sequence>
<evidence type="ECO:0000256" key="1">
    <source>
        <dbReference type="SAM" id="Phobius"/>
    </source>
</evidence>
<keyword evidence="1" id="KW-0472">Membrane</keyword>
<dbReference type="PANTHER" id="PTHR34821">
    <property type="entry name" value="INNER MEMBRANE PROTEIN YDCZ"/>
    <property type="match status" value="1"/>
</dbReference>
<evidence type="ECO:0000313" key="3">
    <source>
        <dbReference type="Proteomes" id="UP000676194"/>
    </source>
</evidence>
<gene>
    <name evidence="2" type="ORF">KIH39_15040</name>
</gene>
<evidence type="ECO:0000313" key="2">
    <source>
        <dbReference type="EMBL" id="QVL30169.1"/>
    </source>
</evidence>
<name>A0A8E6ES50_9BACT</name>
<dbReference type="EMBL" id="CP074694">
    <property type="protein sequence ID" value="QVL30169.1"/>
    <property type="molecule type" value="Genomic_DNA"/>
</dbReference>
<keyword evidence="1" id="KW-0812">Transmembrane</keyword>
<feature type="transmembrane region" description="Helical" evidence="1">
    <location>
        <begin position="35"/>
        <end position="56"/>
    </location>
</feature>